<keyword evidence="4" id="KW-1185">Reference proteome</keyword>
<dbReference type="OrthoDB" id="652200at2"/>
<accession>A0A3E1P5D0</accession>
<keyword evidence="1" id="KW-0560">Oxidoreductase</keyword>
<dbReference type="RefSeq" id="WP_116852873.1">
    <property type="nucleotide sequence ID" value="NZ_QTJV01000002.1"/>
</dbReference>
<evidence type="ECO:0000313" key="3">
    <source>
        <dbReference type="EMBL" id="RFM35395.1"/>
    </source>
</evidence>
<dbReference type="Proteomes" id="UP000261174">
    <property type="component" value="Unassembled WGS sequence"/>
</dbReference>
<evidence type="ECO:0000256" key="1">
    <source>
        <dbReference type="ARBA" id="ARBA00023002"/>
    </source>
</evidence>
<dbReference type="InterPro" id="IPR046980">
    <property type="entry name" value="KefG/KefF"/>
</dbReference>
<dbReference type="Pfam" id="PF02525">
    <property type="entry name" value="Flavodoxin_2"/>
    <property type="match status" value="1"/>
</dbReference>
<dbReference type="GO" id="GO:0003955">
    <property type="term" value="F:NAD(P)H dehydrogenase (quinone) activity"/>
    <property type="evidence" value="ECO:0007669"/>
    <property type="project" value="TreeGrafter"/>
</dbReference>
<dbReference type="GO" id="GO:0009055">
    <property type="term" value="F:electron transfer activity"/>
    <property type="evidence" value="ECO:0007669"/>
    <property type="project" value="TreeGrafter"/>
</dbReference>
<organism evidence="3 4">
    <name type="scientific">Chitinophaga silvisoli</name>
    <dbReference type="NCBI Taxonomy" id="2291814"/>
    <lineage>
        <taxon>Bacteria</taxon>
        <taxon>Pseudomonadati</taxon>
        <taxon>Bacteroidota</taxon>
        <taxon>Chitinophagia</taxon>
        <taxon>Chitinophagales</taxon>
        <taxon>Chitinophagaceae</taxon>
        <taxon>Chitinophaga</taxon>
    </lineage>
</organism>
<reference evidence="3 4" key="1">
    <citation type="submission" date="2018-08" db="EMBL/GenBank/DDBJ databases">
        <title>Chitinophaga sp. K20C18050901, a novel bacterium isolated from forest soil.</title>
        <authorList>
            <person name="Wang C."/>
        </authorList>
    </citation>
    <scope>NUCLEOTIDE SEQUENCE [LARGE SCALE GENOMIC DNA]</scope>
    <source>
        <strain evidence="3 4">K20C18050901</strain>
    </source>
</reference>
<evidence type="ECO:0000259" key="2">
    <source>
        <dbReference type="Pfam" id="PF02525"/>
    </source>
</evidence>
<name>A0A3E1P5D0_9BACT</name>
<comment type="caution">
    <text evidence="3">The sequence shown here is derived from an EMBL/GenBank/DDBJ whole genome shotgun (WGS) entry which is preliminary data.</text>
</comment>
<dbReference type="PANTHER" id="PTHR47307">
    <property type="entry name" value="GLUTATHIONE-REGULATED POTASSIUM-EFFLUX SYSTEM ANCILLARY PROTEIN KEFG"/>
    <property type="match status" value="1"/>
</dbReference>
<proteinExistence type="predicted"/>
<feature type="domain" description="Flavodoxin-like fold" evidence="2">
    <location>
        <begin position="3"/>
        <end position="169"/>
    </location>
</feature>
<dbReference type="SUPFAM" id="SSF52218">
    <property type="entry name" value="Flavoproteins"/>
    <property type="match status" value="1"/>
</dbReference>
<evidence type="ECO:0000313" key="4">
    <source>
        <dbReference type="Proteomes" id="UP000261174"/>
    </source>
</evidence>
<dbReference type="GO" id="GO:0010181">
    <property type="term" value="F:FMN binding"/>
    <property type="evidence" value="ECO:0007669"/>
    <property type="project" value="TreeGrafter"/>
</dbReference>
<dbReference type="EMBL" id="QTJV01000002">
    <property type="protein sequence ID" value="RFM35395.1"/>
    <property type="molecule type" value="Genomic_DNA"/>
</dbReference>
<sequence length="177" mass="20511">MSRILILFAHPAFEKSRVHHQLLATIRGMQGVTVHDLYETYPDLNIDVRQEQGLLLQHDIILFQHPFYWYSAPAIIKQWQDLVLEHGWAYGRTGTALRGKRITNVISAGTKEEAYQADGWHQHSLTDFLLPFKQTATLCNMQYLAPFVVYGTHQMDTTGISEHAISYKQFLENLRDR</sequence>
<dbReference type="AlphaFoldDB" id="A0A3E1P5D0"/>
<dbReference type="Gene3D" id="3.40.50.360">
    <property type="match status" value="1"/>
</dbReference>
<dbReference type="InterPro" id="IPR003680">
    <property type="entry name" value="Flavodoxin_fold"/>
</dbReference>
<protein>
    <submittedName>
        <fullName evidence="3">NAD(P)H oxidoreductase</fullName>
    </submittedName>
</protein>
<dbReference type="PANTHER" id="PTHR47307:SF1">
    <property type="entry name" value="GLUTATHIONE-REGULATED POTASSIUM-EFFLUX SYSTEM ANCILLARY PROTEIN KEFG"/>
    <property type="match status" value="1"/>
</dbReference>
<gene>
    <name evidence="3" type="ORF">DXN04_08370</name>
</gene>
<dbReference type="InterPro" id="IPR029039">
    <property type="entry name" value="Flavoprotein-like_sf"/>
</dbReference>